<feature type="domain" description="Dihydroorotase catalytic" evidence="5">
    <location>
        <begin position="53"/>
        <end position="239"/>
    </location>
</feature>
<sequence length="428" mass="47048">MSNTNTLLVKNGTIVTHDKTIFNMDILISNDKIVQIDLNIEEENCDVIDATGCIVVPGLVDLHCDLCDPGYDYKETLETAGNSAIAGGFTTLTYYPRTVPVIDNKAVVEYMNSKAKQECPVHVFPYGAYTKNCENKEMAEIGEMQIAGVVGLSDGDRSVQDSALMKNIFHYGSMFDIPLIVHCEETTLSNRSGLNEGYVSTQLGIIGNPECAETTMLSRNVLLAETYGARLHVTHVSTARSVQLIRNAKKAGGRISAETSPHYFSLDERYAYDFNTLVKVNPPLRTEEDLKGIIRGLKDGTIDAISSDHKPHTIDSKELEFDLASSGISSFETAFPVAYTYLVKAGHLTLEELVEKMAFNPAKILTLNKGRISKGADADLMIFDPEEIFTVDASKFKSKAKYSPYDGMKLQGLVRYTIVGGKKHAVNV</sequence>
<dbReference type="Gene3D" id="3.20.20.140">
    <property type="entry name" value="Metal-dependent hydrolases"/>
    <property type="match status" value="1"/>
</dbReference>
<evidence type="ECO:0000313" key="6">
    <source>
        <dbReference type="EMBL" id="NDL67929.1"/>
    </source>
</evidence>
<keyword evidence="1 3" id="KW-0862">Zinc</keyword>
<gene>
    <name evidence="3" type="primary">pyrC</name>
    <name evidence="6" type="ORF">GXN74_09270</name>
</gene>
<evidence type="ECO:0000256" key="3">
    <source>
        <dbReference type="HAMAP-Rule" id="MF_00220"/>
    </source>
</evidence>
<dbReference type="SUPFAM" id="SSF51338">
    <property type="entry name" value="Composite domain of metallo-dependent hydrolases"/>
    <property type="match status" value="1"/>
</dbReference>
<evidence type="ECO:0000256" key="2">
    <source>
        <dbReference type="ARBA" id="ARBA00022975"/>
    </source>
</evidence>
<dbReference type="InterPro" id="IPR011059">
    <property type="entry name" value="Metal-dep_hydrolase_composite"/>
</dbReference>
<feature type="binding site" evidence="3">
    <location>
        <position position="182"/>
    </location>
    <ligand>
        <name>Zn(2+)</name>
        <dbReference type="ChEBI" id="CHEBI:29105"/>
        <label>2</label>
    </ligand>
</feature>
<evidence type="ECO:0000259" key="5">
    <source>
        <dbReference type="Pfam" id="PF12890"/>
    </source>
</evidence>
<dbReference type="PANTHER" id="PTHR43668">
    <property type="entry name" value="ALLANTOINASE"/>
    <property type="match status" value="1"/>
</dbReference>
<dbReference type="Pfam" id="PF12890">
    <property type="entry name" value="DHOase"/>
    <property type="match status" value="1"/>
</dbReference>
<dbReference type="InterPro" id="IPR013108">
    <property type="entry name" value="Amidohydro_3"/>
</dbReference>
<comment type="similarity">
    <text evidence="3">Belongs to the metallo-dependent hydrolases superfamily. DHOase family. Class I DHOase subfamily.</text>
</comment>
<reference evidence="6 7" key="1">
    <citation type="submission" date="2020-01" db="EMBL/GenBank/DDBJ databases">
        <title>Anaeroalcalibacter tamaniensis gen. nov., sp. nov., moderately halophilic strictly anaerobic fermenter bacterium from mud volcano of Taman peninsula.</title>
        <authorList>
            <person name="Frolova A."/>
            <person name="Merkel A.Y."/>
            <person name="Slobodkin A.I."/>
        </authorList>
    </citation>
    <scope>NUCLEOTIDE SEQUENCE [LARGE SCALE GENOMIC DNA]</scope>
    <source>
        <strain evidence="6 7">F-3ap</strain>
    </source>
</reference>
<feature type="binding site" evidence="3">
    <location>
        <position position="235"/>
    </location>
    <ligand>
        <name>Zn(2+)</name>
        <dbReference type="ChEBI" id="CHEBI:29105"/>
        <label>2</label>
    </ligand>
</feature>
<dbReference type="EMBL" id="JAAEEH010000024">
    <property type="protein sequence ID" value="NDL67929.1"/>
    <property type="molecule type" value="Genomic_DNA"/>
</dbReference>
<dbReference type="GO" id="GO:0004151">
    <property type="term" value="F:dihydroorotase activity"/>
    <property type="evidence" value="ECO:0007669"/>
    <property type="project" value="UniProtKB-UniRule"/>
</dbReference>
<dbReference type="Proteomes" id="UP000461585">
    <property type="component" value="Unassembled WGS sequence"/>
</dbReference>
<feature type="binding site" evidence="3">
    <location>
        <position position="281"/>
    </location>
    <ligand>
        <name>substrate</name>
    </ligand>
</feature>
<feature type="binding site" evidence="3">
    <location>
        <position position="308"/>
    </location>
    <ligand>
        <name>Zn(2+)</name>
        <dbReference type="ChEBI" id="CHEBI:29105"/>
        <label>1</label>
    </ligand>
</feature>
<evidence type="ECO:0000256" key="1">
    <source>
        <dbReference type="ARBA" id="ARBA00022833"/>
    </source>
</evidence>
<feature type="active site" evidence="3">
    <location>
        <position position="308"/>
    </location>
</feature>
<dbReference type="GO" id="GO:0004038">
    <property type="term" value="F:allantoinase activity"/>
    <property type="evidence" value="ECO:0007669"/>
    <property type="project" value="TreeGrafter"/>
</dbReference>
<dbReference type="HAMAP" id="MF_00220_B">
    <property type="entry name" value="PyrC_classI_B"/>
    <property type="match status" value="1"/>
</dbReference>
<dbReference type="CDD" id="cd01317">
    <property type="entry name" value="DHOase_IIa"/>
    <property type="match status" value="1"/>
</dbReference>
<feature type="binding site" evidence="3">
    <location>
        <position position="312"/>
    </location>
    <ligand>
        <name>substrate</name>
    </ligand>
</feature>
<name>A0A7X5HWG2_9FIRM</name>
<dbReference type="InterPro" id="IPR024403">
    <property type="entry name" value="DHOase_cat"/>
</dbReference>
<dbReference type="EC" id="3.5.2.3" evidence="3"/>
<dbReference type="PANTHER" id="PTHR43668:SF2">
    <property type="entry name" value="ALLANTOINASE"/>
    <property type="match status" value="1"/>
</dbReference>
<dbReference type="InterPro" id="IPR004722">
    <property type="entry name" value="DHOase"/>
</dbReference>
<evidence type="ECO:0000313" key="7">
    <source>
        <dbReference type="Proteomes" id="UP000461585"/>
    </source>
</evidence>
<dbReference type="GO" id="GO:0008270">
    <property type="term" value="F:zinc ion binding"/>
    <property type="evidence" value="ECO:0007669"/>
    <property type="project" value="UniProtKB-UniRule"/>
</dbReference>
<dbReference type="Pfam" id="PF07969">
    <property type="entry name" value="Amidohydro_3"/>
    <property type="match status" value="1"/>
</dbReference>
<keyword evidence="7" id="KW-1185">Reference proteome</keyword>
<comment type="pathway">
    <text evidence="3">Pyrimidine metabolism; UMP biosynthesis via de novo pathway; (S)-dihydroorotate from bicarbonate: step 3/3.</text>
</comment>
<evidence type="ECO:0000259" key="4">
    <source>
        <dbReference type="Pfam" id="PF07969"/>
    </source>
</evidence>
<dbReference type="UniPathway" id="UPA00070">
    <property type="reaction ID" value="UER00117"/>
</dbReference>
<comment type="caution">
    <text evidence="3">Lacks conserved residue(s) required for the propagation of feature annotation.</text>
</comment>
<keyword evidence="2 3" id="KW-0665">Pyrimidine biosynthesis</keyword>
<dbReference type="InterPro" id="IPR050138">
    <property type="entry name" value="DHOase/Allantoinase_Hydrolase"/>
</dbReference>
<comment type="function">
    <text evidence="3">Catalyzes the reversible cyclization of carbamoyl aspartate to dihydroorotate.</text>
</comment>
<feature type="domain" description="Amidohydrolase 3" evidence="4">
    <location>
        <begin position="346"/>
        <end position="422"/>
    </location>
</feature>
<feature type="binding site" evidence="3">
    <location>
        <position position="63"/>
    </location>
    <ligand>
        <name>Zn(2+)</name>
        <dbReference type="ChEBI" id="CHEBI:29105"/>
        <label>1</label>
    </ligand>
</feature>
<dbReference type="InterPro" id="IPR032466">
    <property type="entry name" value="Metal_Hydrolase"/>
</dbReference>
<keyword evidence="3" id="KW-0378">Hydrolase</keyword>
<proteinExistence type="inferred from homology"/>
<dbReference type="SUPFAM" id="SSF51556">
    <property type="entry name" value="Metallo-dependent hydrolases"/>
    <property type="match status" value="1"/>
</dbReference>
<dbReference type="GO" id="GO:0005737">
    <property type="term" value="C:cytoplasm"/>
    <property type="evidence" value="ECO:0007669"/>
    <property type="project" value="TreeGrafter"/>
</dbReference>
<comment type="caution">
    <text evidence="6">The sequence shown here is derived from an EMBL/GenBank/DDBJ whole genome shotgun (WGS) entry which is preliminary data.</text>
</comment>
<dbReference type="RefSeq" id="WP_162370653.1">
    <property type="nucleotide sequence ID" value="NZ_JAAEEH010000024.1"/>
</dbReference>
<dbReference type="AlphaFoldDB" id="A0A7X5HWG2"/>
<protein>
    <recommendedName>
        <fullName evidence="3">Dihydroorotase</fullName>
        <shortName evidence="3">DHOase</shortName>
        <ecNumber evidence="3">3.5.2.3</ecNumber>
    </recommendedName>
</protein>
<dbReference type="NCBIfam" id="TIGR00857">
    <property type="entry name" value="pyrC_multi"/>
    <property type="match status" value="1"/>
</dbReference>
<dbReference type="GO" id="GO:0044205">
    <property type="term" value="P:'de novo' UMP biosynthetic process"/>
    <property type="evidence" value="ECO:0007669"/>
    <property type="project" value="UniProtKB-UniRule"/>
</dbReference>
<comment type="cofactor">
    <cofactor evidence="3">
        <name>Zn(2+)</name>
        <dbReference type="ChEBI" id="CHEBI:29105"/>
    </cofactor>
    <text evidence="3">Binds 2 Zn(2+) ions per subunit.</text>
</comment>
<dbReference type="Gene3D" id="2.30.40.10">
    <property type="entry name" value="Urease, subunit C, domain 1"/>
    <property type="match status" value="1"/>
</dbReference>
<dbReference type="GO" id="GO:0006145">
    <property type="term" value="P:purine nucleobase catabolic process"/>
    <property type="evidence" value="ECO:0007669"/>
    <property type="project" value="TreeGrafter"/>
</dbReference>
<keyword evidence="3" id="KW-0479">Metal-binding</keyword>
<accession>A0A7X5HWG2</accession>
<comment type="catalytic activity">
    <reaction evidence="3">
        <text>(S)-dihydroorotate + H2O = N-carbamoyl-L-aspartate + H(+)</text>
        <dbReference type="Rhea" id="RHEA:24296"/>
        <dbReference type="ChEBI" id="CHEBI:15377"/>
        <dbReference type="ChEBI" id="CHEBI:15378"/>
        <dbReference type="ChEBI" id="CHEBI:30864"/>
        <dbReference type="ChEBI" id="CHEBI:32814"/>
        <dbReference type="EC" id="3.5.2.3"/>
    </reaction>
</comment>
<organism evidence="6 7">
    <name type="scientific">Anaerotalea alkaliphila</name>
    <dbReference type="NCBI Taxonomy" id="2662126"/>
    <lineage>
        <taxon>Bacteria</taxon>
        <taxon>Bacillati</taxon>
        <taxon>Bacillota</taxon>
        <taxon>Clostridia</taxon>
        <taxon>Eubacteriales</taxon>
        <taxon>Anaerotalea</taxon>
    </lineage>
</organism>